<dbReference type="PANTHER" id="PTHR22883">
    <property type="entry name" value="ZINC FINGER DHHC DOMAIN CONTAINING PROTEIN"/>
    <property type="match status" value="1"/>
</dbReference>
<sequence>MGVQWVLVCHGLATLVVVVSFLCGQWPIFRGTPIQSLHYFLTFGAYDYFLRCVGYVFGNKGTNFVYSVEHACCDRPNPVLQILYLGIIGGVYYSIVTSSFSYIPGYYLSEVHIYTSFLAVGVGILLFVLTSFSDPGTVTPENVSEFLSAYPYDYIIYSEKECSTCKFLKPARSKHCSICNRCVARFDHHCGWMNNCIGEKNTRYFMAFLLWHFLLCIYGTIAIGLVLAGRLKELRIVYILTVYYGIDDSIRSLAPHVVQTFKWQDYISWQRKLNEAKASAAALKASINGLNSEPKPAESKWRAFFRRSPLQDAEVVAKRNVYDKGFFHNVWEIILPLSTRRSFFRAKLKSS</sequence>
<evidence type="ECO:0000256" key="5">
    <source>
        <dbReference type="ARBA" id="ARBA00022989"/>
    </source>
</evidence>
<name>A0A9Q0JDI2_9ROSI</name>
<keyword evidence="5 8" id="KW-1133">Transmembrane helix</keyword>
<protein>
    <recommendedName>
        <fullName evidence="8">S-acyltransferase</fullName>
        <ecNumber evidence="8">2.3.1.225</ecNumber>
    </recommendedName>
    <alternativeName>
        <fullName evidence="8">Palmitoyltransferase</fullName>
    </alternativeName>
</protein>
<keyword evidence="6 8" id="KW-0472">Membrane</keyword>
<dbReference type="AlphaFoldDB" id="A0A9Q0JDI2"/>
<evidence type="ECO:0000256" key="8">
    <source>
        <dbReference type="RuleBase" id="RU079119"/>
    </source>
</evidence>
<accession>A0A9Q0JDI2</accession>
<dbReference type="EC" id="2.3.1.225" evidence="8"/>
<comment type="domain">
    <text evidence="8">The DHHC domain is required for palmitoyltransferase activity.</text>
</comment>
<keyword evidence="3 8" id="KW-0808">Transferase</keyword>
<reference evidence="10" key="2">
    <citation type="journal article" date="2023" name="Plants (Basel)">
        <title>Annotation of the Turnera subulata (Passifloraceae) Draft Genome Reveals the S-Locus Evolved after the Divergence of Turneroideae from Passifloroideae in a Stepwise Manner.</title>
        <authorList>
            <person name="Henning P.M."/>
            <person name="Roalson E.H."/>
            <person name="Mir W."/>
            <person name="McCubbin A.G."/>
            <person name="Shore J.S."/>
        </authorList>
    </citation>
    <scope>NUCLEOTIDE SEQUENCE</scope>
    <source>
        <strain evidence="10">F60SS</strain>
    </source>
</reference>
<keyword evidence="11" id="KW-1185">Reference proteome</keyword>
<dbReference type="Pfam" id="PF01529">
    <property type="entry name" value="DHHC"/>
    <property type="match status" value="1"/>
</dbReference>
<evidence type="ECO:0000256" key="1">
    <source>
        <dbReference type="ARBA" id="ARBA00004127"/>
    </source>
</evidence>
<dbReference type="InterPro" id="IPR039859">
    <property type="entry name" value="PFA4/ZDH16/20/ERF2-like"/>
</dbReference>
<comment type="caution">
    <text evidence="10">The sequence shown here is derived from an EMBL/GenBank/DDBJ whole genome shotgun (WGS) entry which is preliminary data.</text>
</comment>
<feature type="transmembrane region" description="Helical" evidence="8">
    <location>
        <begin position="111"/>
        <end position="132"/>
    </location>
</feature>
<feature type="domain" description="Palmitoyltransferase DHHC" evidence="9">
    <location>
        <begin position="158"/>
        <end position="225"/>
    </location>
</feature>
<evidence type="ECO:0000313" key="10">
    <source>
        <dbReference type="EMBL" id="KAJ4836670.1"/>
    </source>
</evidence>
<comment type="catalytic activity">
    <reaction evidence="8">
        <text>L-cysteinyl-[protein] + hexadecanoyl-CoA = S-hexadecanoyl-L-cysteinyl-[protein] + CoA</text>
        <dbReference type="Rhea" id="RHEA:36683"/>
        <dbReference type="Rhea" id="RHEA-COMP:10131"/>
        <dbReference type="Rhea" id="RHEA-COMP:11032"/>
        <dbReference type="ChEBI" id="CHEBI:29950"/>
        <dbReference type="ChEBI" id="CHEBI:57287"/>
        <dbReference type="ChEBI" id="CHEBI:57379"/>
        <dbReference type="ChEBI" id="CHEBI:74151"/>
        <dbReference type="EC" id="2.3.1.225"/>
    </reaction>
</comment>
<evidence type="ECO:0000259" key="9">
    <source>
        <dbReference type="Pfam" id="PF01529"/>
    </source>
</evidence>
<comment type="subcellular location">
    <subcellularLocation>
        <location evidence="1">Endomembrane system</location>
        <topology evidence="1">Multi-pass membrane protein</topology>
    </subcellularLocation>
</comment>
<dbReference type="GO" id="GO:0006612">
    <property type="term" value="P:protein targeting to membrane"/>
    <property type="evidence" value="ECO:0007669"/>
    <property type="project" value="TreeGrafter"/>
</dbReference>
<organism evidence="10 11">
    <name type="scientific">Turnera subulata</name>
    <dbReference type="NCBI Taxonomy" id="218843"/>
    <lineage>
        <taxon>Eukaryota</taxon>
        <taxon>Viridiplantae</taxon>
        <taxon>Streptophyta</taxon>
        <taxon>Embryophyta</taxon>
        <taxon>Tracheophyta</taxon>
        <taxon>Spermatophyta</taxon>
        <taxon>Magnoliopsida</taxon>
        <taxon>eudicotyledons</taxon>
        <taxon>Gunneridae</taxon>
        <taxon>Pentapetalae</taxon>
        <taxon>rosids</taxon>
        <taxon>fabids</taxon>
        <taxon>Malpighiales</taxon>
        <taxon>Passifloraceae</taxon>
        <taxon>Turnera</taxon>
    </lineage>
</organism>
<dbReference type="Proteomes" id="UP001141552">
    <property type="component" value="Unassembled WGS sequence"/>
</dbReference>
<evidence type="ECO:0000313" key="11">
    <source>
        <dbReference type="Proteomes" id="UP001141552"/>
    </source>
</evidence>
<dbReference type="EMBL" id="JAKUCV010004050">
    <property type="protein sequence ID" value="KAJ4836670.1"/>
    <property type="molecule type" value="Genomic_DNA"/>
</dbReference>
<dbReference type="OrthoDB" id="5977743at2759"/>
<feature type="transmembrane region" description="Helical" evidence="8">
    <location>
        <begin position="204"/>
        <end position="228"/>
    </location>
</feature>
<comment type="similarity">
    <text evidence="2 8">Belongs to the DHHC palmitoyltransferase family.</text>
</comment>
<dbReference type="InterPro" id="IPR001594">
    <property type="entry name" value="Palmitoyltrfase_DHHC"/>
</dbReference>
<dbReference type="GO" id="GO:0019706">
    <property type="term" value="F:protein-cysteine S-palmitoyltransferase activity"/>
    <property type="evidence" value="ECO:0007669"/>
    <property type="project" value="UniProtKB-EC"/>
</dbReference>
<gene>
    <name evidence="10" type="primary">PAT17</name>
    <name evidence="10" type="ORF">Tsubulata_030528</name>
</gene>
<feature type="transmembrane region" description="Helical" evidence="8">
    <location>
        <begin position="82"/>
        <end position="104"/>
    </location>
</feature>
<keyword evidence="4 8" id="KW-0812">Transmembrane</keyword>
<dbReference type="PANTHER" id="PTHR22883:SF286">
    <property type="entry name" value="PROTEIN S-ACYLTRANSFERASE 17-RELATED"/>
    <property type="match status" value="1"/>
</dbReference>
<keyword evidence="7 8" id="KW-0012">Acyltransferase</keyword>
<dbReference type="GO" id="GO:0005794">
    <property type="term" value="C:Golgi apparatus"/>
    <property type="evidence" value="ECO:0007669"/>
    <property type="project" value="TreeGrafter"/>
</dbReference>
<dbReference type="GO" id="GO:0005783">
    <property type="term" value="C:endoplasmic reticulum"/>
    <property type="evidence" value="ECO:0007669"/>
    <property type="project" value="TreeGrafter"/>
</dbReference>
<evidence type="ECO:0000256" key="6">
    <source>
        <dbReference type="ARBA" id="ARBA00023136"/>
    </source>
</evidence>
<proteinExistence type="inferred from homology"/>
<feature type="transmembrane region" description="Helical" evidence="8">
    <location>
        <begin position="7"/>
        <end position="29"/>
    </location>
</feature>
<evidence type="ECO:0000256" key="7">
    <source>
        <dbReference type="ARBA" id="ARBA00023315"/>
    </source>
</evidence>
<dbReference type="PROSITE" id="PS50216">
    <property type="entry name" value="DHHC"/>
    <property type="match status" value="1"/>
</dbReference>
<evidence type="ECO:0000256" key="2">
    <source>
        <dbReference type="ARBA" id="ARBA00008574"/>
    </source>
</evidence>
<evidence type="ECO:0000256" key="3">
    <source>
        <dbReference type="ARBA" id="ARBA00022679"/>
    </source>
</evidence>
<reference evidence="10" key="1">
    <citation type="submission" date="2022-02" db="EMBL/GenBank/DDBJ databases">
        <authorList>
            <person name="Henning P.M."/>
            <person name="McCubbin A.G."/>
            <person name="Shore J.S."/>
        </authorList>
    </citation>
    <scope>NUCLEOTIDE SEQUENCE</scope>
    <source>
        <strain evidence="10">F60SS</strain>
        <tissue evidence="10">Leaves</tissue>
    </source>
</reference>
<evidence type="ECO:0000256" key="4">
    <source>
        <dbReference type="ARBA" id="ARBA00022692"/>
    </source>
</evidence>